<reference evidence="1" key="2">
    <citation type="submission" date="2020-05" db="UniProtKB">
        <authorList>
            <consortium name="EnsemblMetazoa"/>
        </authorList>
    </citation>
    <scope>IDENTIFICATION</scope>
    <source>
        <strain evidence="1">IAEA</strain>
    </source>
</reference>
<name>A0A1B0BBA5_9MUSC</name>
<proteinExistence type="predicted"/>
<sequence length="68" mass="8231">MAFIDTAVIYVHWLLMFDSYAYMPMSVWVSTQKFTIRFEQQQQQQQQRHITQPLKTIAVQHKVRGWSK</sequence>
<protein>
    <submittedName>
        <fullName evidence="1">Uncharacterized protein</fullName>
    </submittedName>
</protein>
<dbReference type="EMBL" id="JXJN01011367">
    <property type="status" value="NOT_ANNOTATED_CDS"/>
    <property type="molecule type" value="Genomic_DNA"/>
</dbReference>
<dbReference type="VEuPathDB" id="VectorBase:GPPI024625"/>
<reference evidence="2" key="1">
    <citation type="submission" date="2015-01" db="EMBL/GenBank/DDBJ databases">
        <authorList>
            <person name="Aksoy S."/>
            <person name="Warren W."/>
            <person name="Wilson R.K."/>
        </authorList>
    </citation>
    <scope>NUCLEOTIDE SEQUENCE [LARGE SCALE GENOMIC DNA]</scope>
    <source>
        <strain evidence="2">IAEA</strain>
    </source>
</reference>
<dbReference type="EnsemblMetazoa" id="GPPI024625-RA">
    <property type="protein sequence ID" value="GPPI024625-PA"/>
    <property type="gene ID" value="GPPI024625"/>
</dbReference>
<dbReference type="Proteomes" id="UP000092460">
    <property type="component" value="Unassembled WGS sequence"/>
</dbReference>
<accession>A0A1B0BBA5</accession>
<dbReference type="AlphaFoldDB" id="A0A1B0BBA5"/>
<evidence type="ECO:0000313" key="2">
    <source>
        <dbReference type="Proteomes" id="UP000092460"/>
    </source>
</evidence>
<organism evidence="1 2">
    <name type="scientific">Glossina palpalis gambiensis</name>
    <dbReference type="NCBI Taxonomy" id="67801"/>
    <lineage>
        <taxon>Eukaryota</taxon>
        <taxon>Metazoa</taxon>
        <taxon>Ecdysozoa</taxon>
        <taxon>Arthropoda</taxon>
        <taxon>Hexapoda</taxon>
        <taxon>Insecta</taxon>
        <taxon>Pterygota</taxon>
        <taxon>Neoptera</taxon>
        <taxon>Endopterygota</taxon>
        <taxon>Diptera</taxon>
        <taxon>Brachycera</taxon>
        <taxon>Muscomorpha</taxon>
        <taxon>Hippoboscoidea</taxon>
        <taxon>Glossinidae</taxon>
        <taxon>Glossina</taxon>
    </lineage>
</organism>
<keyword evidence="2" id="KW-1185">Reference proteome</keyword>
<evidence type="ECO:0000313" key="1">
    <source>
        <dbReference type="EnsemblMetazoa" id="GPPI024625-PA"/>
    </source>
</evidence>